<evidence type="ECO:0000259" key="1">
    <source>
        <dbReference type="Pfam" id="PF18765"/>
    </source>
</evidence>
<dbReference type="SUPFAM" id="SSF81301">
    <property type="entry name" value="Nucleotidyltransferase"/>
    <property type="match status" value="1"/>
</dbReference>
<dbReference type="Gene3D" id="3.30.460.10">
    <property type="entry name" value="Beta Polymerase, domain 2"/>
    <property type="match status" value="1"/>
</dbReference>
<sequence length="259" mass="30416">MRTGMGRQEEAVQQIAESLKKDERVEAVFLKGSMGRGEHDAFSDVDLYVLVREEEKVAFLEDRLKHLQAYREIVFHEDIFIIAPQIIAVYDNLLHVDFYTVTEKTFVSKDFFSIVYDPNQRLDQYREKQTLVLTQQEFEDEAYDVAWFLFQYYKANQRSNHAWAAHLLSYVHARLAKVLLHHYAPERAQLGLKALEKNVPASIAESFLKGMNDSTPARHKQAVKRTVALLKDEHEWLQSEIKENLQVPLFWERMIKELT</sequence>
<gene>
    <name evidence="2" type="ORF">P5F74_00290</name>
</gene>
<comment type="caution">
    <text evidence="2">The sequence shown here is derived from an EMBL/GenBank/DDBJ whole genome shotgun (WGS) entry which is preliminary data.</text>
</comment>
<feature type="domain" description="Polymerase beta nucleotidyltransferase" evidence="1">
    <location>
        <begin position="13"/>
        <end position="73"/>
    </location>
</feature>
<evidence type="ECO:0000313" key="2">
    <source>
        <dbReference type="EMBL" id="MED4126576.1"/>
    </source>
</evidence>
<protein>
    <submittedName>
        <fullName evidence="2">Nucleotidyltransferase domain-containing protein</fullName>
    </submittedName>
</protein>
<dbReference type="RefSeq" id="WP_246117069.1">
    <property type="nucleotide sequence ID" value="NZ_CP042163.1"/>
</dbReference>
<evidence type="ECO:0000313" key="3">
    <source>
        <dbReference type="Proteomes" id="UP001341820"/>
    </source>
</evidence>
<reference evidence="2 3" key="1">
    <citation type="submission" date="2023-03" db="EMBL/GenBank/DDBJ databases">
        <title>Bacillus Genome Sequencing.</title>
        <authorList>
            <person name="Dunlap C."/>
        </authorList>
    </citation>
    <scope>NUCLEOTIDE SEQUENCE [LARGE SCALE GENOMIC DNA]</scope>
    <source>
        <strain evidence="2 3">B-4107</strain>
    </source>
</reference>
<dbReference type="CDD" id="cd05403">
    <property type="entry name" value="NT_KNTase_like"/>
    <property type="match status" value="1"/>
</dbReference>
<dbReference type="EMBL" id="JAROAS010000001">
    <property type="protein sequence ID" value="MED4126576.1"/>
    <property type="molecule type" value="Genomic_DNA"/>
</dbReference>
<organism evidence="2 3">
    <name type="scientific">Shouchella miscanthi</name>
    <dbReference type="NCBI Taxonomy" id="2598861"/>
    <lineage>
        <taxon>Bacteria</taxon>
        <taxon>Bacillati</taxon>
        <taxon>Bacillota</taxon>
        <taxon>Bacilli</taxon>
        <taxon>Bacillales</taxon>
        <taxon>Bacillaceae</taxon>
        <taxon>Shouchella</taxon>
    </lineage>
</organism>
<dbReference type="InterPro" id="IPR043519">
    <property type="entry name" value="NT_sf"/>
</dbReference>
<dbReference type="InterPro" id="IPR041633">
    <property type="entry name" value="Polbeta"/>
</dbReference>
<dbReference type="Proteomes" id="UP001341820">
    <property type="component" value="Unassembled WGS sequence"/>
</dbReference>
<accession>A0ABU6NEF2</accession>
<dbReference type="Pfam" id="PF18765">
    <property type="entry name" value="Polbeta"/>
    <property type="match status" value="1"/>
</dbReference>
<name>A0ABU6NEF2_9BACI</name>
<keyword evidence="3" id="KW-1185">Reference proteome</keyword>
<proteinExistence type="predicted"/>